<feature type="transmembrane region" description="Helical" evidence="1">
    <location>
        <begin position="239"/>
        <end position="257"/>
    </location>
</feature>
<dbReference type="Gene3D" id="1.20.58.340">
    <property type="entry name" value="Magnesium transport protein CorA, transmembrane region"/>
    <property type="match status" value="1"/>
</dbReference>
<reference evidence="2" key="2">
    <citation type="submission" date="2023-06" db="EMBL/GenBank/DDBJ databases">
        <authorList>
            <consortium name="Lawrence Berkeley National Laboratory"/>
            <person name="Haridas S."/>
            <person name="Hensen N."/>
            <person name="Bonometti L."/>
            <person name="Westerberg I."/>
            <person name="Brannstrom I.O."/>
            <person name="Guillou S."/>
            <person name="Cros-Aarteil S."/>
            <person name="Calhoun S."/>
            <person name="Kuo A."/>
            <person name="Mondo S."/>
            <person name="Pangilinan J."/>
            <person name="Riley R."/>
            <person name="Labutti K."/>
            <person name="Andreopoulos B."/>
            <person name="Lipzen A."/>
            <person name="Chen C."/>
            <person name="Yanf M."/>
            <person name="Daum C."/>
            <person name="Ng V."/>
            <person name="Clum A."/>
            <person name="Steindorff A."/>
            <person name="Ohm R."/>
            <person name="Martin F."/>
            <person name="Silar P."/>
            <person name="Natvig D."/>
            <person name="Lalanne C."/>
            <person name="Gautier V."/>
            <person name="Ament-Velasquez S.L."/>
            <person name="Kruys A."/>
            <person name="Hutchinson M.I."/>
            <person name="Powell A.J."/>
            <person name="Barry K."/>
            <person name="Miller A.N."/>
            <person name="Grigoriev I.V."/>
            <person name="Debuchy R."/>
            <person name="Gladieux P."/>
            <person name="Thoren M.H."/>
            <person name="Johannesson H."/>
        </authorList>
    </citation>
    <scope>NUCLEOTIDE SEQUENCE</scope>
    <source>
        <strain evidence="2">CBS 314.62</strain>
    </source>
</reference>
<reference evidence="2" key="1">
    <citation type="journal article" date="2023" name="Mol. Phylogenet. Evol.">
        <title>Genome-scale phylogeny and comparative genomics of the fungal order Sordariales.</title>
        <authorList>
            <person name="Hensen N."/>
            <person name="Bonometti L."/>
            <person name="Westerberg I."/>
            <person name="Brannstrom I.O."/>
            <person name="Guillou S."/>
            <person name="Cros-Aarteil S."/>
            <person name="Calhoun S."/>
            <person name="Haridas S."/>
            <person name="Kuo A."/>
            <person name="Mondo S."/>
            <person name="Pangilinan J."/>
            <person name="Riley R."/>
            <person name="LaButti K."/>
            <person name="Andreopoulos B."/>
            <person name="Lipzen A."/>
            <person name="Chen C."/>
            <person name="Yan M."/>
            <person name="Daum C."/>
            <person name="Ng V."/>
            <person name="Clum A."/>
            <person name="Steindorff A."/>
            <person name="Ohm R.A."/>
            <person name="Martin F."/>
            <person name="Silar P."/>
            <person name="Natvig D.O."/>
            <person name="Lalanne C."/>
            <person name="Gautier V."/>
            <person name="Ament-Velasquez S.L."/>
            <person name="Kruys A."/>
            <person name="Hutchinson M.I."/>
            <person name="Powell A.J."/>
            <person name="Barry K."/>
            <person name="Miller A.N."/>
            <person name="Grigoriev I.V."/>
            <person name="Debuchy R."/>
            <person name="Gladieux P."/>
            <person name="Hiltunen Thoren M."/>
            <person name="Johannesson H."/>
        </authorList>
    </citation>
    <scope>NUCLEOTIDE SEQUENCE</scope>
    <source>
        <strain evidence="2">CBS 314.62</strain>
    </source>
</reference>
<gene>
    <name evidence="2" type="ORF">B0T22DRAFT_536304</name>
</gene>
<keyword evidence="1" id="KW-1133">Transmembrane helix</keyword>
<keyword evidence="1" id="KW-0812">Transmembrane</keyword>
<protein>
    <submittedName>
        <fullName evidence="2">Uncharacterized protein</fullName>
    </submittedName>
</protein>
<feature type="transmembrane region" description="Helical" evidence="1">
    <location>
        <begin position="269"/>
        <end position="289"/>
    </location>
</feature>
<dbReference type="EMBL" id="JAULSO010000002">
    <property type="protein sequence ID" value="KAK3689367.1"/>
    <property type="molecule type" value="Genomic_DNA"/>
</dbReference>
<name>A0AAE0XB73_9PEZI</name>
<keyword evidence="1" id="KW-0472">Membrane</keyword>
<proteinExistence type="predicted"/>
<organism evidence="2 3">
    <name type="scientific">Podospora appendiculata</name>
    <dbReference type="NCBI Taxonomy" id="314037"/>
    <lineage>
        <taxon>Eukaryota</taxon>
        <taxon>Fungi</taxon>
        <taxon>Dikarya</taxon>
        <taxon>Ascomycota</taxon>
        <taxon>Pezizomycotina</taxon>
        <taxon>Sordariomycetes</taxon>
        <taxon>Sordariomycetidae</taxon>
        <taxon>Sordariales</taxon>
        <taxon>Podosporaceae</taxon>
        <taxon>Podospora</taxon>
    </lineage>
</organism>
<evidence type="ECO:0000313" key="3">
    <source>
        <dbReference type="Proteomes" id="UP001270362"/>
    </source>
</evidence>
<dbReference type="Proteomes" id="UP001270362">
    <property type="component" value="Unassembled WGS sequence"/>
</dbReference>
<evidence type="ECO:0000256" key="1">
    <source>
        <dbReference type="SAM" id="Phobius"/>
    </source>
</evidence>
<evidence type="ECO:0000313" key="2">
    <source>
        <dbReference type="EMBL" id="KAK3689367.1"/>
    </source>
</evidence>
<accession>A0AAE0XB73</accession>
<dbReference type="AlphaFoldDB" id="A0AAE0XB73"/>
<comment type="caution">
    <text evidence="2">The sequence shown here is derived from an EMBL/GenBank/DDBJ whole genome shotgun (WGS) entry which is preliminary data.</text>
</comment>
<keyword evidence="3" id="KW-1185">Reference proteome</keyword>
<sequence>MITLPGSPLVDMSARLSMSHSVRQRSTEALLLCHHSTQASYISYMMENLAPVVTHPAAIPTMPLTLYHSILKRRVGSTWNGVLGIELSSGQSGIAVWQPFGNITKVLPPGNCDDPDISKRAIRETQLAVAWNTYVPRGTALVAAVKTFLESYTRDHVQQDDEITARQSRILDDYLQLSSQESHTLHTSAQHLLGRARIQVEAINNHLAHTSNKINRSLAESSQRIAMDAQRDSSSMKSIAVLTMIFLPATYIATLFSTPGVVSTAPSQVLYWEITLPITAVVLLAYVVWTYISTKKIQFDYEFARYYEAEKIGLSPPPPFRISRPLPVLPGEELGSYGIPPRFPRLDTFQQQIT</sequence>